<proteinExistence type="predicted"/>
<sequence length="164" mass="17813">MLLLRLLFQRVTVESTRQLYGLTIASEREKHRLYEQWQPLGPVGIITAFNLPVAVWSWNALIAAVAGDAMIWKPSSVTPLTAIAVQKIVDKVIKEQGVPEGIFNLLVSQGSTVGQHPVLTWNKKNRGAAKNTAPRSSQTKLHTVLLSTLGGVTVSHHTLSAGSS</sequence>
<evidence type="ECO:0000313" key="4">
    <source>
        <dbReference type="EMBL" id="SFG29856.1"/>
    </source>
</evidence>
<dbReference type="InterPro" id="IPR016161">
    <property type="entry name" value="Ald_DH/histidinol_DH"/>
</dbReference>
<dbReference type="PANTHER" id="PTHR43521:SF1">
    <property type="entry name" value="ALPHA-AMINOADIPIC SEMIALDEHYDE DEHYDROGENASE"/>
    <property type="match status" value="1"/>
</dbReference>
<dbReference type="InterPro" id="IPR044638">
    <property type="entry name" value="ALDH7A1-like"/>
</dbReference>
<protein>
    <submittedName>
        <fullName evidence="4">Aldehyde dehydrogenase family protein</fullName>
    </submittedName>
</protein>
<evidence type="ECO:0000256" key="1">
    <source>
        <dbReference type="ARBA" id="ARBA00023002"/>
    </source>
</evidence>
<keyword evidence="1" id="KW-0560">Oxidoreductase</keyword>
<evidence type="ECO:0000256" key="2">
    <source>
        <dbReference type="ARBA" id="ARBA00023027"/>
    </source>
</evidence>
<gene>
    <name evidence="4" type="ORF">SAMN05660649_01322</name>
</gene>
<dbReference type="InterPro" id="IPR015590">
    <property type="entry name" value="Aldehyde_DH_dom"/>
</dbReference>
<evidence type="ECO:0000313" key="5">
    <source>
        <dbReference type="Proteomes" id="UP000199337"/>
    </source>
</evidence>
<organism evidence="4 5">
    <name type="scientific">Desulfotruncus arcticus DSM 17038</name>
    <dbReference type="NCBI Taxonomy" id="1121424"/>
    <lineage>
        <taxon>Bacteria</taxon>
        <taxon>Bacillati</taxon>
        <taxon>Bacillota</taxon>
        <taxon>Clostridia</taxon>
        <taxon>Eubacteriales</taxon>
        <taxon>Desulfallaceae</taxon>
        <taxon>Desulfotruncus</taxon>
    </lineage>
</organism>
<name>A0A1I2QW52_9FIRM</name>
<reference evidence="5" key="1">
    <citation type="submission" date="2016-10" db="EMBL/GenBank/DDBJ databases">
        <authorList>
            <person name="Varghese N."/>
            <person name="Submissions S."/>
        </authorList>
    </citation>
    <scope>NUCLEOTIDE SEQUENCE [LARGE SCALE GENOMIC DNA]</scope>
    <source>
        <strain evidence="5">DSM 17038</strain>
    </source>
</reference>
<dbReference type="Pfam" id="PF00171">
    <property type="entry name" value="Aldedh"/>
    <property type="match status" value="1"/>
</dbReference>
<evidence type="ECO:0000259" key="3">
    <source>
        <dbReference type="Pfam" id="PF00171"/>
    </source>
</evidence>
<dbReference type="STRING" id="341036.SAMN05660649_01322"/>
<dbReference type="AlphaFoldDB" id="A0A1I2QW52"/>
<feature type="domain" description="Aldehyde dehydrogenase" evidence="3">
    <location>
        <begin position="10"/>
        <end position="116"/>
    </location>
</feature>
<keyword evidence="2" id="KW-0520">NAD</keyword>
<accession>A0A1I2QW52</accession>
<dbReference type="GO" id="GO:0004029">
    <property type="term" value="F:aldehyde dehydrogenase (NAD+) activity"/>
    <property type="evidence" value="ECO:0007669"/>
    <property type="project" value="InterPro"/>
</dbReference>
<dbReference type="SUPFAM" id="SSF53720">
    <property type="entry name" value="ALDH-like"/>
    <property type="match status" value="1"/>
</dbReference>
<dbReference type="Proteomes" id="UP000199337">
    <property type="component" value="Unassembled WGS sequence"/>
</dbReference>
<dbReference type="InterPro" id="IPR016162">
    <property type="entry name" value="Ald_DH_N"/>
</dbReference>
<dbReference type="EMBL" id="FOOX01000003">
    <property type="protein sequence ID" value="SFG29856.1"/>
    <property type="molecule type" value="Genomic_DNA"/>
</dbReference>
<dbReference type="PANTHER" id="PTHR43521">
    <property type="entry name" value="ALPHA-AMINOADIPIC SEMIALDEHYDE DEHYDROGENASE"/>
    <property type="match status" value="1"/>
</dbReference>
<dbReference type="Gene3D" id="3.40.605.10">
    <property type="entry name" value="Aldehyde Dehydrogenase, Chain A, domain 1"/>
    <property type="match status" value="1"/>
</dbReference>
<keyword evidence="5" id="KW-1185">Reference proteome</keyword>